<evidence type="ECO:0000256" key="4">
    <source>
        <dbReference type="ARBA" id="ARBA00022723"/>
    </source>
</evidence>
<accession>R7UIJ8</accession>
<sequence>MTFEGHVQITIEALESTSKIYLNVANLTIKEDSVIIEPVDEETPNPGIQDWEVLDDLQLMRINLQNSAIRGGIYLIRISFKGIISPSDQDHGLFWDQYPQHNEMRYVMGSQLQPVYARRVFPCFDEPTYKATFSVTIVRKMHMTSLACGDLIKSELREDGCIADSFHTTPIMSTYLLAFAIVDYPHLQIISHKGYKIRVWARADVIHAAEYAMTIAAPLVEWLDDYTGIQNPVTKIDKVAFPTWGGAMENWGLVLYSENLLLWDPTWFETDQQLLISNVVTHELTHYWFGNLVSCRWWDELWLNEGFASYFESMALQDPLGWPGSEIVLNSRLVPMMGVDEMNTSTPVRPHIPTPWHAEDAFSTSTYGKGAFMLRMIHQVLGPTSFQKALRKYLNDYAFSTTVSNDLWAVFNQVAVEDNILGPGGLPVNFTELFTPWIDQSGYPLLKMHRDYETFRVTYAQERYNSSDLSLPPSTYE</sequence>
<dbReference type="GO" id="GO:0005615">
    <property type="term" value="C:extracellular space"/>
    <property type="evidence" value="ECO:0007669"/>
    <property type="project" value="TreeGrafter"/>
</dbReference>
<dbReference type="GO" id="GO:0043171">
    <property type="term" value="P:peptide catabolic process"/>
    <property type="evidence" value="ECO:0007669"/>
    <property type="project" value="TreeGrafter"/>
</dbReference>
<dbReference type="InterPro" id="IPR034016">
    <property type="entry name" value="M1_APN-typ"/>
</dbReference>
<dbReference type="PANTHER" id="PTHR11533">
    <property type="entry name" value="PROTEASE M1 ZINC METALLOPROTEASE"/>
    <property type="match status" value="1"/>
</dbReference>
<gene>
    <name evidence="13" type="ORF">CAPTEDRAFT_195051</name>
</gene>
<keyword evidence="4 9" id="KW-0479">Metal-binding</keyword>
<dbReference type="InterPro" id="IPR050344">
    <property type="entry name" value="Peptidase_M1_aminopeptidases"/>
</dbReference>
<dbReference type="EnsemblMetazoa" id="CapteT195051">
    <property type="protein sequence ID" value="CapteP195051"/>
    <property type="gene ID" value="CapteG195051"/>
</dbReference>
<evidence type="ECO:0000256" key="6">
    <source>
        <dbReference type="ARBA" id="ARBA00022833"/>
    </source>
</evidence>
<dbReference type="SUPFAM" id="SSF63737">
    <property type="entry name" value="Leukotriene A4 hydrolase N-terminal domain"/>
    <property type="match status" value="1"/>
</dbReference>
<dbReference type="Gene3D" id="1.10.390.10">
    <property type="entry name" value="Neutral Protease Domain 2"/>
    <property type="match status" value="1"/>
</dbReference>
<dbReference type="HOGENOM" id="CLU_003705_4_5_1"/>
<dbReference type="GO" id="GO:0008270">
    <property type="term" value="F:zinc ion binding"/>
    <property type="evidence" value="ECO:0007669"/>
    <property type="project" value="InterPro"/>
</dbReference>
<evidence type="ECO:0000256" key="10">
    <source>
        <dbReference type="PIRSR" id="PIRSR634016-4"/>
    </source>
</evidence>
<dbReference type="Pfam" id="PF17900">
    <property type="entry name" value="Peptidase_M1_N"/>
    <property type="match status" value="1"/>
</dbReference>
<organism evidence="13">
    <name type="scientific">Capitella teleta</name>
    <name type="common">Polychaete worm</name>
    <dbReference type="NCBI Taxonomy" id="283909"/>
    <lineage>
        <taxon>Eukaryota</taxon>
        <taxon>Metazoa</taxon>
        <taxon>Spiralia</taxon>
        <taxon>Lophotrochozoa</taxon>
        <taxon>Annelida</taxon>
        <taxon>Polychaeta</taxon>
        <taxon>Sedentaria</taxon>
        <taxon>Scolecida</taxon>
        <taxon>Capitellidae</taxon>
        <taxon>Capitella</taxon>
    </lineage>
</organism>
<reference evidence="14" key="3">
    <citation type="submission" date="2015-06" db="UniProtKB">
        <authorList>
            <consortium name="EnsemblMetazoa"/>
        </authorList>
    </citation>
    <scope>IDENTIFICATION</scope>
</reference>
<dbReference type="OMA" id="DRVNEQH"/>
<dbReference type="OrthoDB" id="510539at2759"/>
<dbReference type="InterPro" id="IPR027268">
    <property type="entry name" value="Peptidase_M4/M1_CTD_sf"/>
</dbReference>
<evidence type="ECO:0000256" key="3">
    <source>
        <dbReference type="ARBA" id="ARBA00022670"/>
    </source>
</evidence>
<feature type="binding site" evidence="9">
    <location>
        <position position="305"/>
    </location>
    <ligand>
        <name>Zn(2+)</name>
        <dbReference type="ChEBI" id="CHEBI:29105"/>
        <note>catalytic</note>
    </ligand>
</feature>
<evidence type="ECO:0000256" key="5">
    <source>
        <dbReference type="ARBA" id="ARBA00022801"/>
    </source>
</evidence>
<feature type="active site" description="Proton acceptor" evidence="8">
    <location>
        <position position="283"/>
    </location>
</feature>
<feature type="domain" description="Peptidase M1 membrane alanine aminopeptidase" evidence="11">
    <location>
        <begin position="211"/>
        <end position="417"/>
    </location>
</feature>
<evidence type="ECO:0000259" key="11">
    <source>
        <dbReference type="Pfam" id="PF01433"/>
    </source>
</evidence>
<dbReference type="PANTHER" id="PTHR11533:SF299">
    <property type="entry name" value="AMINOPEPTIDASE"/>
    <property type="match status" value="1"/>
</dbReference>
<keyword evidence="5" id="KW-0378">Hydrolase</keyword>
<keyword evidence="6 9" id="KW-0862">Zinc</keyword>
<dbReference type="InterPro" id="IPR014782">
    <property type="entry name" value="Peptidase_M1_dom"/>
</dbReference>
<feature type="binding site" evidence="9">
    <location>
        <position position="282"/>
    </location>
    <ligand>
        <name>Zn(2+)</name>
        <dbReference type="ChEBI" id="CHEBI:29105"/>
        <note>catalytic</note>
    </ligand>
</feature>
<dbReference type="GO" id="GO:0016020">
    <property type="term" value="C:membrane"/>
    <property type="evidence" value="ECO:0007669"/>
    <property type="project" value="TreeGrafter"/>
</dbReference>
<dbReference type="EMBL" id="AMQN01007660">
    <property type="status" value="NOT_ANNOTATED_CDS"/>
    <property type="molecule type" value="Genomic_DNA"/>
</dbReference>
<dbReference type="GO" id="GO:0042277">
    <property type="term" value="F:peptide binding"/>
    <property type="evidence" value="ECO:0007669"/>
    <property type="project" value="TreeGrafter"/>
</dbReference>
<dbReference type="Gene3D" id="2.60.40.1730">
    <property type="entry name" value="tricorn interacting facor f3 domain"/>
    <property type="match status" value="1"/>
</dbReference>
<dbReference type="InterPro" id="IPR042097">
    <property type="entry name" value="Aminopeptidase_N-like_N_sf"/>
</dbReference>
<keyword evidence="7" id="KW-0482">Metalloprotease</keyword>
<keyword evidence="3" id="KW-0645">Protease</keyword>
<feature type="site" description="Transition state stabilizer" evidence="10">
    <location>
        <position position="367"/>
    </location>
</feature>
<dbReference type="CDD" id="cd09601">
    <property type="entry name" value="M1_APN-Q_like"/>
    <property type="match status" value="1"/>
</dbReference>
<evidence type="ECO:0000256" key="9">
    <source>
        <dbReference type="PIRSR" id="PIRSR634016-3"/>
    </source>
</evidence>
<feature type="binding site" evidence="9">
    <location>
        <position position="286"/>
    </location>
    <ligand>
        <name>Zn(2+)</name>
        <dbReference type="ChEBI" id="CHEBI:29105"/>
        <note>catalytic</note>
    </ligand>
</feature>
<proteinExistence type="inferred from homology"/>
<dbReference type="Pfam" id="PF01433">
    <property type="entry name" value="Peptidase_M1"/>
    <property type="match status" value="1"/>
</dbReference>
<dbReference type="PRINTS" id="PR00756">
    <property type="entry name" value="ALADIPTASE"/>
</dbReference>
<evidence type="ECO:0000313" key="13">
    <source>
        <dbReference type="EMBL" id="ELU05923.1"/>
    </source>
</evidence>
<dbReference type="Proteomes" id="UP000014760">
    <property type="component" value="Unassembled WGS sequence"/>
</dbReference>
<comment type="cofactor">
    <cofactor evidence="9">
        <name>Zn(2+)</name>
        <dbReference type="ChEBI" id="CHEBI:29105"/>
    </cofactor>
    <text evidence="9">Binds 1 zinc ion per subunit.</text>
</comment>
<dbReference type="EMBL" id="KB301107">
    <property type="protein sequence ID" value="ELU05923.1"/>
    <property type="molecule type" value="Genomic_DNA"/>
</dbReference>
<dbReference type="SUPFAM" id="SSF55486">
    <property type="entry name" value="Metalloproteases ('zincins'), catalytic domain"/>
    <property type="match status" value="1"/>
</dbReference>
<dbReference type="InterPro" id="IPR045357">
    <property type="entry name" value="Aminopeptidase_N-like_N"/>
</dbReference>
<dbReference type="InterPro" id="IPR001930">
    <property type="entry name" value="Peptidase_M1"/>
</dbReference>
<keyword evidence="2" id="KW-0031">Aminopeptidase</keyword>
<evidence type="ECO:0000313" key="15">
    <source>
        <dbReference type="Proteomes" id="UP000014760"/>
    </source>
</evidence>
<evidence type="ECO:0000313" key="14">
    <source>
        <dbReference type="EnsemblMetazoa" id="CapteP195051"/>
    </source>
</evidence>
<evidence type="ECO:0000256" key="8">
    <source>
        <dbReference type="PIRSR" id="PIRSR634016-1"/>
    </source>
</evidence>
<dbReference type="FunFam" id="1.10.390.10:FF:000006">
    <property type="entry name" value="Puromycin-sensitive aminopeptidase"/>
    <property type="match status" value="1"/>
</dbReference>
<reference evidence="13 15" key="2">
    <citation type="journal article" date="2013" name="Nature">
        <title>Insights into bilaterian evolution from three spiralian genomes.</title>
        <authorList>
            <person name="Simakov O."/>
            <person name="Marletaz F."/>
            <person name="Cho S.J."/>
            <person name="Edsinger-Gonzales E."/>
            <person name="Havlak P."/>
            <person name="Hellsten U."/>
            <person name="Kuo D.H."/>
            <person name="Larsson T."/>
            <person name="Lv J."/>
            <person name="Arendt D."/>
            <person name="Savage R."/>
            <person name="Osoegawa K."/>
            <person name="de Jong P."/>
            <person name="Grimwood J."/>
            <person name="Chapman J.A."/>
            <person name="Shapiro H."/>
            <person name="Aerts A."/>
            <person name="Otillar R.P."/>
            <person name="Terry A.Y."/>
            <person name="Boore J.L."/>
            <person name="Grigoriev I.V."/>
            <person name="Lindberg D.R."/>
            <person name="Seaver E.C."/>
            <person name="Weisblat D.A."/>
            <person name="Putnam N.H."/>
            <person name="Rokhsar D.S."/>
        </authorList>
    </citation>
    <scope>NUCLEOTIDE SEQUENCE</scope>
    <source>
        <strain evidence="13 15">I ESC-2004</strain>
    </source>
</reference>
<keyword evidence="15" id="KW-1185">Reference proteome</keyword>
<evidence type="ECO:0000259" key="12">
    <source>
        <dbReference type="Pfam" id="PF17900"/>
    </source>
</evidence>
<evidence type="ECO:0000256" key="2">
    <source>
        <dbReference type="ARBA" id="ARBA00022438"/>
    </source>
</evidence>
<evidence type="ECO:0000256" key="1">
    <source>
        <dbReference type="ARBA" id="ARBA00010136"/>
    </source>
</evidence>
<dbReference type="STRING" id="283909.R7UIJ8"/>
<dbReference type="AlphaFoldDB" id="R7UIJ8"/>
<dbReference type="GO" id="GO:0006508">
    <property type="term" value="P:proteolysis"/>
    <property type="evidence" value="ECO:0007669"/>
    <property type="project" value="UniProtKB-KW"/>
</dbReference>
<name>R7UIJ8_CAPTE</name>
<evidence type="ECO:0000256" key="7">
    <source>
        <dbReference type="ARBA" id="ARBA00023049"/>
    </source>
</evidence>
<feature type="domain" description="Aminopeptidase N-like N-terminal" evidence="12">
    <location>
        <begin position="1"/>
        <end position="176"/>
    </location>
</feature>
<dbReference type="GO" id="GO:0005737">
    <property type="term" value="C:cytoplasm"/>
    <property type="evidence" value="ECO:0007669"/>
    <property type="project" value="TreeGrafter"/>
</dbReference>
<dbReference type="GO" id="GO:0070006">
    <property type="term" value="F:metalloaminopeptidase activity"/>
    <property type="evidence" value="ECO:0007669"/>
    <property type="project" value="TreeGrafter"/>
</dbReference>
<protein>
    <submittedName>
        <fullName evidence="13 14">Uncharacterized protein</fullName>
    </submittedName>
</protein>
<comment type="similarity">
    <text evidence="1">Belongs to the peptidase M1 family.</text>
</comment>
<reference evidence="15" key="1">
    <citation type="submission" date="2012-12" db="EMBL/GenBank/DDBJ databases">
        <authorList>
            <person name="Hellsten U."/>
            <person name="Grimwood J."/>
            <person name="Chapman J.A."/>
            <person name="Shapiro H."/>
            <person name="Aerts A."/>
            <person name="Otillar R.P."/>
            <person name="Terry A.Y."/>
            <person name="Boore J.L."/>
            <person name="Simakov O."/>
            <person name="Marletaz F."/>
            <person name="Cho S.-J."/>
            <person name="Edsinger-Gonzales E."/>
            <person name="Havlak P."/>
            <person name="Kuo D.-H."/>
            <person name="Larsson T."/>
            <person name="Lv J."/>
            <person name="Arendt D."/>
            <person name="Savage R."/>
            <person name="Osoegawa K."/>
            <person name="de Jong P."/>
            <person name="Lindberg D.R."/>
            <person name="Seaver E.C."/>
            <person name="Weisblat D.A."/>
            <person name="Putnam N.H."/>
            <person name="Grigoriev I.V."/>
            <person name="Rokhsar D.S."/>
        </authorList>
    </citation>
    <scope>NUCLEOTIDE SEQUENCE</scope>
    <source>
        <strain evidence="15">I ESC-2004</strain>
    </source>
</reference>